<dbReference type="GeneID" id="36409044"/>
<dbReference type="OrthoDB" id="206420at2759"/>
<evidence type="ECO:0000313" key="1">
    <source>
        <dbReference type="EMBL" id="CEG43695.1"/>
    </source>
</evidence>
<dbReference type="InterPro" id="IPR029063">
    <property type="entry name" value="SAM-dependent_MTases_sf"/>
</dbReference>
<name>A0A0P1AQ53_PLAHL</name>
<dbReference type="Proteomes" id="UP000054928">
    <property type="component" value="Unassembled WGS sequence"/>
</dbReference>
<dbReference type="RefSeq" id="XP_024580064.1">
    <property type="nucleotide sequence ID" value="XM_024729715.1"/>
</dbReference>
<proteinExistence type="predicted"/>
<sequence>MVLLTWEECGCLLKQLQTAAYAVYNEVRQDSLSDRKLRLRSLLLRILACLREFRQTINITFLQGGSENTFQPELCRSEGEFDKHQLERIRKLLAATKIHTQSTIPTMKHIQQNCSKNYQDELAAVAQVNEVLARHNLPLVDNKNKKSLQVLVTKLRQKEQQLVFHQGLSKAQQHFSGSNSLYSVDNFAYGSTPFTTWLNVFTQQAVLDKLASGQVNLTVFGASIGSLVFFAGLVFGLRSVGVEILEFLHDVAEQFRLNLQISKEKCCFKCADMVTVSVHDVSILLLTSQCWDEALYAQVQTKLELELQSGTLVIDYKNALQKSPHFRLVREVHNQRVSWNSSQSFFIFERK</sequence>
<accession>A0A0P1AQ53</accession>
<reference evidence="2" key="1">
    <citation type="submission" date="2014-09" db="EMBL/GenBank/DDBJ databases">
        <authorList>
            <person name="Sharma Rahul"/>
            <person name="Thines Marco"/>
        </authorList>
    </citation>
    <scope>NUCLEOTIDE SEQUENCE [LARGE SCALE GENOMIC DNA]</scope>
</reference>
<organism evidence="1 2">
    <name type="scientific">Plasmopara halstedii</name>
    <name type="common">Downy mildew of sunflower</name>
    <dbReference type="NCBI Taxonomy" id="4781"/>
    <lineage>
        <taxon>Eukaryota</taxon>
        <taxon>Sar</taxon>
        <taxon>Stramenopiles</taxon>
        <taxon>Oomycota</taxon>
        <taxon>Peronosporomycetes</taxon>
        <taxon>Peronosporales</taxon>
        <taxon>Peronosporaceae</taxon>
        <taxon>Plasmopara</taxon>
    </lineage>
</organism>
<dbReference type="Gene3D" id="3.40.50.150">
    <property type="entry name" value="Vaccinia Virus protein VP39"/>
    <property type="match status" value="1"/>
</dbReference>
<keyword evidence="2" id="KW-1185">Reference proteome</keyword>
<dbReference type="AlphaFoldDB" id="A0A0P1AQ53"/>
<dbReference type="EMBL" id="CCYD01000810">
    <property type="protein sequence ID" value="CEG43695.1"/>
    <property type="molecule type" value="Genomic_DNA"/>
</dbReference>
<evidence type="ECO:0000313" key="2">
    <source>
        <dbReference type="Proteomes" id="UP000054928"/>
    </source>
</evidence>
<dbReference type="OMA" id="YPIATYA"/>
<protein>
    <submittedName>
        <fullName evidence="1">Uncharacterized protein</fullName>
    </submittedName>
</protein>